<evidence type="ECO:0000313" key="8">
    <source>
        <dbReference type="EMBL" id="MEL0612027.1"/>
    </source>
</evidence>
<keyword evidence="4" id="KW-0408">Iron</keyword>
<comment type="similarity">
    <text evidence="2">Belongs to the bacterial solute-binding protein 8 family.</text>
</comment>
<dbReference type="CDD" id="cd01146">
    <property type="entry name" value="FhuD"/>
    <property type="match status" value="1"/>
</dbReference>
<evidence type="ECO:0000256" key="5">
    <source>
        <dbReference type="ARBA" id="ARBA00022729"/>
    </source>
</evidence>
<comment type="subcellular location">
    <subcellularLocation>
        <location evidence="1">Cell envelope</location>
    </subcellularLocation>
</comment>
<feature type="domain" description="Fe/B12 periplasmic-binding" evidence="7">
    <location>
        <begin position="45"/>
        <end position="312"/>
    </location>
</feature>
<evidence type="ECO:0000259" key="7">
    <source>
        <dbReference type="PROSITE" id="PS50983"/>
    </source>
</evidence>
<proteinExistence type="inferred from homology"/>
<keyword evidence="3" id="KW-0813">Transport</keyword>
<dbReference type="RefSeq" id="WP_341562265.1">
    <property type="nucleotide sequence ID" value="NZ_JBAKAQ010000001.1"/>
</dbReference>
<keyword evidence="9" id="KW-1185">Reference proteome</keyword>
<dbReference type="PANTHER" id="PTHR30532:SF1">
    <property type="entry name" value="IRON(3+)-HYDROXAMATE-BINDING PROTEIN FHUD"/>
    <property type="match status" value="1"/>
</dbReference>
<dbReference type="PROSITE" id="PS50983">
    <property type="entry name" value="FE_B12_PBP"/>
    <property type="match status" value="1"/>
</dbReference>
<feature type="chain" id="PRO_5046041952" evidence="6">
    <location>
        <begin position="26"/>
        <end position="316"/>
    </location>
</feature>
<name>A0ABU9G4Y9_9GAMM</name>
<evidence type="ECO:0000256" key="4">
    <source>
        <dbReference type="ARBA" id="ARBA00022496"/>
    </source>
</evidence>
<dbReference type="InterPro" id="IPR002491">
    <property type="entry name" value="ABC_transptr_periplasmic_BD"/>
</dbReference>
<dbReference type="Gene3D" id="3.40.50.1980">
    <property type="entry name" value="Nitrogenase molybdenum iron protein domain"/>
    <property type="match status" value="2"/>
</dbReference>
<organism evidence="8 9">
    <name type="scientific">Marinomonas arenicola</name>
    <dbReference type="NCBI Taxonomy" id="569601"/>
    <lineage>
        <taxon>Bacteria</taxon>
        <taxon>Pseudomonadati</taxon>
        <taxon>Pseudomonadota</taxon>
        <taxon>Gammaproteobacteria</taxon>
        <taxon>Oceanospirillales</taxon>
        <taxon>Oceanospirillaceae</taxon>
        <taxon>Marinomonas</taxon>
    </lineage>
</organism>
<dbReference type="InterPro" id="IPR051313">
    <property type="entry name" value="Bact_iron-sidero_bind"/>
</dbReference>
<dbReference type="SUPFAM" id="SSF53807">
    <property type="entry name" value="Helical backbone' metal receptor"/>
    <property type="match status" value="1"/>
</dbReference>
<accession>A0ABU9G4Y9</accession>
<gene>
    <name evidence="8" type="ORF">V6242_02635</name>
</gene>
<comment type="caution">
    <text evidence="8">The sequence shown here is derived from an EMBL/GenBank/DDBJ whole genome shotgun (WGS) entry which is preliminary data.</text>
</comment>
<protein>
    <submittedName>
        <fullName evidence="8">Iron-siderophore ABC transporter substrate-binding protein</fullName>
    </submittedName>
</protein>
<dbReference type="PANTHER" id="PTHR30532">
    <property type="entry name" value="IRON III DICITRATE-BINDING PERIPLASMIC PROTEIN"/>
    <property type="match status" value="1"/>
</dbReference>
<dbReference type="Proteomes" id="UP001379949">
    <property type="component" value="Unassembled WGS sequence"/>
</dbReference>
<evidence type="ECO:0000256" key="2">
    <source>
        <dbReference type="ARBA" id="ARBA00008814"/>
    </source>
</evidence>
<keyword evidence="5 6" id="KW-0732">Signal</keyword>
<dbReference type="Pfam" id="PF01497">
    <property type="entry name" value="Peripla_BP_2"/>
    <property type="match status" value="1"/>
</dbReference>
<feature type="signal peptide" evidence="6">
    <location>
        <begin position="1"/>
        <end position="25"/>
    </location>
</feature>
<sequence>MFSARSFRHAALLTAGLTAAMGALAADHIVSTKYGDVKVDNNVKRVVTLYEGALDISYALGVNPIGAITTRGSDTVSTYLGDRTKGLKIVGTTRETNLEAVAAQHPDLILASSRLSPEQYKILSKIAPTIVPKSKPHSFPSWESETRLFAKALNKTAQGEAVIGRIHDREADIKNVVEVKIPKEKRNVSLIRWMPQGAMVMSTKIFSTEVLANTGFNVNDGGIVKQGSPHSSALSLENLSSIDSEWVFLATMNLEGQKSLDAAKKSPAFERLNVVKKDHVIPVDGQVWTSGSGPIAASVILDDIQKMLDTKVSYPE</sequence>
<keyword evidence="4" id="KW-0406">Ion transport</keyword>
<evidence type="ECO:0000256" key="1">
    <source>
        <dbReference type="ARBA" id="ARBA00004196"/>
    </source>
</evidence>
<evidence type="ECO:0000256" key="6">
    <source>
        <dbReference type="SAM" id="SignalP"/>
    </source>
</evidence>
<keyword evidence="4" id="KW-0410">Iron transport</keyword>
<dbReference type="EMBL" id="JBAKAR010000001">
    <property type="protein sequence ID" value="MEL0612027.1"/>
    <property type="molecule type" value="Genomic_DNA"/>
</dbReference>
<evidence type="ECO:0000256" key="3">
    <source>
        <dbReference type="ARBA" id="ARBA00022448"/>
    </source>
</evidence>
<evidence type="ECO:0000313" key="9">
    <source>
        <dbReference type="Proteomes" id="UP001379949"/>
    </source>
</evidence>
<reference evidence="8 9" key="1">
    <citation type="submission" date="2024-02" db="EMBL/GenBank/DDBJ databases">
        <title>Bacteria isolated from the canopy kelp, Nereocystis luetkeana.</title>
        <authorList>
            <person name="Pfister C.A."/>
            <person name="Younker I.T."/>
            <person name="Light S.H."/>
        </authorList>
    </citation>
    <scope>NUCLEOTIDE SEQUENCE [LARGE SCALE GENOMIC DNA]</scope>
    <source>
        <strain evidence="8 9">TI.4.07</strain>
    </source>
</reference>